<dbReference type="Proteomes" id="UP000604765">
    <property type="component" value="Unassembled WGS sequence"/>
</dbReference>
<organism evidence="2 3">
    <name type="scientific">Lentilactobacillus fungorum</name>
    <dbReference type="NCBI Taxonomy" id="2201250"/>
    <lineage>
        <taxon>Bacteria</taxon>
        <taxon>Bacillati</taxon>
        <taxon>Bacillota</taxon>
        <taxon>Bacilli</taxon>
        <taxon>Lactobacillales</taxon>
        <taxon>Lactobacillaceae</taxon>
        <taxon>Lentilactobacillus</taxon>
    </lineage>
</organism>
<dbReference type="Pfam" id="PF00581">
    <property type="entry name" value="Rhodanese"/>
    <property type="match status" value="1"/>
</dbReference>
<dbReference type="PROSITE" id="PS50206">
    <property type="entry name" value="RHODANESE_3"/>
    <property type="match status" value="1"/>
</dbReference>
<comment type="caution">
    <text evidence="2">The sequence shown here is derived from an EMBL/GenBank/DDBJ whole genome shotgun (WGS) entry which is preliminary data.</text>
</comment>
<dbReference type="InterPro" id="IPR036873">
    <property type="entry name" value="Rhodanese-like_dom_sf"/>
</dbReference>
<keyword evidence="3" id="KW-1185">Reference proteome</keyword>
<dbReference type="Gene3D" id="3.40.250.10">
    <property type="entry name" value="Rhodanese-like domain"/>
    <property type="match status" value="1"/>
</dbReference>
<dbReference type="InterPro" id="IPR001763">
    <property type="entry name" value="Rhodanese-like_dom"/>
</dbReference>
<dbReference type="PANTHER" id="PTHR43031">
    <property type="entry name" value="FAD-DEPENDENT OXIDOREDUCTASE"/>
    <property type="match status" value="1"/>
</dbReference>
<dbReference type="CDD" id="cd00158">
    <property type="entry name" value="RHOD"/>
    <property type="match status" value="1"/>
</dbReference>
<feature type="domain" description="Rhodanese" evidence="1">
    <location>
        <begin position="17"/>
        <end position="100"/>
    </location>
</feature>
<dbReference type="InterPro" id="IPR050229">
    <property type="entry name" value="GlpE_sulfurtransferase"/>
</dbReference>
<name>A0ABQ3W0N1_9LACO</name>
<dbReference type="PANTHER" id="PTHR43031:SF18">
    <property type="entry name" value="RHODANESE-RELATED SULFURTRANSFERASES"/>
    <property type="match status" value="1"/>
</dbReference>
<accession>A0ABQ3W0N1</accession>
<sequence>MFSKFKQISTTQLQKQLSMKPTIVDVREENEFRDGHIPSAKNWPLSQITHGINEPDYPQPWYLICRSGRRSEMAANILSDAGHKVIAVKGGMNAWQGQVTTGK</sequence>
<proteinExistence type="predicted"/>
<reference evidence="2 3" key="1">
    <citation type="journal article" date="2021" name="Int. J. Syst. Evol. Microbiol.">
        <title>Lentilactobacillus fungorum sp. nov., isolated from spent mushroom substrates.</title>
        <authorList>
            <person name="Tohno M."/>
            <person name="Tanizawa Y."/>
            <person name="Kojima Y."/>
            <person name="Sakamoto M."/>
            <person name="Ohkuma M."/>
            <person name="Kobayashi H."/>
        </authorList>
    </citation>
    <scope>NUCLEOTIDE SEQUENCE [LARGE SCALE GENOMIC DNA]</scope>
    <source>
        <strain evidence="2 3">YK48G</strain>
    </source>
</reference>
<dbReference type="EMBL" id="BNJR01000007">
    <property type="protein sequence ID" value="GHP13239.1"/>
    <property type="molecule type" value="Genomic_DNA"/>
</dbReference>
<dbReference type="SMART" id="SM00450">
    <property type="entry name" value="RHOD"/>
    <property type="match status" value="1"/>
</dbReference>
<evidence type="ECO:0000313" key="2">
    <source>
        <dbReference type="EMBL" id="GHP13239.1"/>
    </source>
</evidence>
<gene>
    <name evidence="2" type="ORF">YK48G_06640</name>
</gene>
<dbReference type="SUPFAM" id="SSF52821">
    <property type="entry name" value="Rhodanese/Cell cycle control phosphatase"/>
    <property type="match status" value="1"/>
</dbReference>
<protein>
    <submittedName>
        <fullName evidence="2">Rhodanese-like domain-containing protein</fullName>
    </submittedName>
</protein>
<evidence type="ECO:0000259" key="1">
    <source>
        <dbReference type="PROSITE" id="PS50206"/>
    </source>
</evidence>
<evidence type="ECO:0000313" key="3">
    <source>
        <dbReference type="Proteomes" id="UP000604765"/>
    </source>
</evidence>